<dbReference type="PRINTS" id="PR01438">
    <property type="entry name" value="UNVRSLSTRESS"/>
</dbReference>
<reference evidence="4" key="1">
    <citation type="submission" date="2016-11" db="EMBL/GenBank/DDBJ databases">
        <authorList>
            <person name="Varghese N."/>
            <person name="Submissions S."/>
        </authorList>
    </citation>
    <scope>NUCLEOTIDE SEQUENCE [LARGE SCALE GENOMIC DNA]</scope>
    <source>
        <strain evidence="4">DSM 10349</strain>
    </source>
</reference>
<name>A0A1M6QB34_9FIRM</name>
<dbReference type="InterPro" id="IPR006015">
    <property type="entry name" value="Universal_stress_UspA"/>
</dbReference>
<dbReference type="STRING" id="1121421.SAMN02745123_00931"/>
<dbReference type="RefSeq" id="WP_072911297.1">
    <property type="nucleotide sequence ID" value="NZ_FRAR01000008.1"/>
</dbReference>
<dbReference type="InterPro" id="IPR006016">
    <property type="entry name" value="UspA"/>
</dbReference>
<dbReference type="PANTHER" id="PTHR46268:SF6">
    <property type="entry name" value="UNIVERSAL STRESS PROTEIN UP12"/>
    <property type="match status" value="1"/>
</dbReference>
<proteinExistence type="inferred from homology"/>
<protein>
    <submittedName>
        <fullName evidence="3">Nucleotide-binding universal stress protein, UspA family</fullName>
    </submittedName>
</protein>
<accession>A0A1M6QB34</accession>
<evidence type="ECO:0000313" key="4">
    <source>
        <dbReference type="Proteomes" id="UP000183997"/>
    </source>
</evidence>
<dbReference type="EMBL" id="FRAR01000008">
    <property type="protein sequence ID" value="SHK17303.1"/>
    <property type="molecule type" value="Genomic_DNA"/>
</dbReference>
<sequence>MNKILLAVDGSENAKRAVDYVLKMTRKQEDLMITVIHIINSQKEITKLRNISSEIQDIKERVVKNGMEIIERHVSIFENNHIKVATKLLDGDPATKIVEYAKLGEYDHIVLGTRGLTDLQSIVLGSVSHKVLALSECPVTFIK</sequence>
<dbReference type="AlphaFoldDB" id="A0A1M6QB34"/>
<evidence type="ECO:0000256" key="1">
    <source>
        <dbReference type="ARBA" id="ARBA00008791"/>
    </source>
</evidence>
<dbReference type="InterPro" id="IPR014729">
    <property type="entry name" value="Rossmann-like_a/b/a_fold"/>
</dbReference>
<dbReference type="CDD" id="cd00293">
    <property type="entry name" value="USP-like"/>
    <property type="match status" value="1"/>
</dbReference>
<gene>
    <name evidence="3" type="ORF">SAMN02745123_00931</name>
</gene>
<evidence type="ECO:0000259" key="2">
    <source>
        <dbReference type="Pfam" id="PF00582"/>
    </source>
</evidence>
<organism evidence="3 4">
    <name type="scientific">Desulforamulus aeronauticus DSM 10349</name>
    <dbReference type="NCBI Taxonomy" id="1121421"/>
    <lineage>
        <taxon>Bacteria</taxon>
        <taxon>Bacillati</taxon>
        <taxon>Bacillota</taxon>
        <taxon>Clostridia</taxon>
        <taxon>Eubacteriales</taxon>
        <taxon>Peptococcaceae</taxon>
        <taxon>Desulforamulus</taxon>
    </lineage>
</organism>
<dbReference type="Proteomes" id="UP000183997">
    <property type="component" value="Unassembled WGS sequence"/>
</dbReference>
<feature type="domain" description="UspA" evidence="2">
    <location>
        <begin position="2"/>
        <end position="143"/>
    </location>
</feature>
<dbReference type="Pfam" id="PF00582">
    <property type="entry name" value="Usp"/>
    <property type="match status" value="1"/>
</dbReference>
<dbReference type="SUPFAM" id="SSF52402">
    <property type="entry name" value="Adenine nucleotide alpha hydrolases-like"/>
    <property type="match status" value="1"/>
</dbReference>
<comment type="similarity">
    <text evidence="1">Belongs to the universal stress protein A family.</text>
</comment>
<dbReference type="PANTHER" id="PTHR46268">
    <property type="entry name" value="STRESS RESPONSE PROTEIN NHAX"/>
    <property type="match status" value="1"/>
</dbReference>
<dbReference type="Gene3D" id="3.40.50.620">
    <property type="entry name" value="HUPs"/>
    <property type="match status" value="1"/>
</dbReference>
<keyword evidence="4" id="KW-1185">Reference proteome</keyword>
<evidence type="ECO:0000313" key="3">
    <source>
        <dbReference type="EMBL" id="SHK17303.1"/>
    </source>
</evidence>